<dbReference type="Gene3D" id="1.20.1280.140">
    <property type="match status" value="1"/>
</dbReference>
<name>A0ABR4HUX7_9EURO</name>
<keyword evidence="3" id="KW-1185">Reference proteome</keyword>
<gene>
    <name evidence="2" type="ORF">BDW59DRAFT_165150</name>
</gene>
<dbReference type="Pfam" id="PF12296">
    <property type="entry name" value="HsbA"/>
    <property type="match status" value="1"/>
</dbReference>
<comment type="caution">
    <text evidence="2">The sequence shown here is derived from an EMBL/GenBank/DDBJ whole genome shotgun (WGS) entry which is preliminary data.</text>
</comment>
<feature type="signal peptide" evidence="1">
    <location>
        <begin position="1"/>
        <end position="23"/>
    </location>
</feature>
<sequence length="257" mass="26694">MKFTTLPTLYLFMVLVTPTITTASVDSPTSTLLSSLVAKLTSLDTAISSYTGGDTSTIQFASGAIIITIDRGLHDIQNGPDLTPAATKSLSPQFQALKISLEAAIIKINNKKPLFEAACAGTTIQKSLHNQHVVLNKLFDLVSSKSPQPRSSFIVSTGEGILAAIQTGIDTYVDVPDICSTDTATPAILTRIGLLSNGKRDSIAPRNNTSTISVPVPTLSVNPGTPAFTGAAAATVSLKKASVVSAGWIAVILLVAS</sequence>
<feature type="chain" id="PRO_5046067648" evidence="1">
    <location>
        <begin position="24"/>
        <end position="257"/>
    </location>
</feature>
<evidence type="ECO:0000256" key="1">
    <source>
        <dbReference type="SAM" id="SignalP"/>
    </source>
</evidence>
<dbReference type="InterPro" id="IPR021054">
    <property type="entry name" value="Cell_wall_mannoprotein_1"/>
</dbReference>
<reference evidence="2 3" key="1">
    <citation type="submission" date="2024-07" db="EMBL/GenBank/DDBJ databases">
        <title>Section-level genome sequencing and comparative genomics of Aspergillus sections Usti and Cavernicolus.</title>
        <authorList>
            <consortium name="Lawrence Berkeley National Laboratory"/>
            <person name="Nybo J.L."/>
            <person name="Vesth T.C."/>
            <person name="Theobald S."/>
            <person name="Frisvad J.C."/>
            <person name="Larsen T.O."/>
            <person name="Kjaerboelling I."/>
            <person name="Rothschild-Mancinelli K."/>
            <person name="Lyhne E.K."/>
            <person name="Kogle M.E."/>
            <person name="Barry K."/>
            <person name="Clum A."/>
            <person name="Na H."/>
            <person name="Ledsgaard L."/>
            <person name="Lin J."/>
            <person name="Lipzen A."/>
            <person name="Kuo A."/>
            <person name="Riley R."/>
            <person name="Mondo S."/>
            <person name="LaButti K."/>
            <person name="Haridas S."/>
            <person name="Pangalinan J."/>
            <person name="Salamov A.A."/>
            <person name="Simmons B.A."/>
            <person name="Magnuson J.K."/>
            <person name="Chen J."/>
            <person name="Drula E."/>
            <person name="Henrissat B."/>
            <person name="Wiebenga A."/>
            <person name="Lubbers R.J."/>
            <person name="Gomes A.C."/>
            <person name="Makela M.R."/>
            <person name="Stajich J."/>
            <person name="Grigoriev I.V."/>
            <person name="Mortensen U.H."/>
            <person name="De vries R.P."/>
            <person name="Baker S.E."/>
            <person name="Andersen M.R."/>
        </authorList>
    </citation>
    <scope>NUCLEOTIDE SEQUENCE [LARGE SCALE GENOMIC DNA]</scope>
    <source>
        <strain evidence="2 3">CBS 600.67</strain>
    </source>
</reference>
<evidence type="ECO:0000313" key="2">
    <source>
        <dbReference type="EMBL" id="KAL2819286.1"/>
    </source>
</evidence>
<dbReference type="PANTHER" id="PTHR38123">
    <property type="entry name" value="CELL WALL SERINE-THREONINE-RICH GALACTOMANNOPROTEIN MP1 (AFU_ORTHOLOGUE AFUA_4G03240)"/>
    <property type="match status" value="1"/>
</dbReference>
<proteinExistence type="predicted"/>
<protein>
    <submittedName>
        <fullName evidence="2">Hydrophobic surface binding protein A-domain-containing protein</fullName>
    </submittedName>
</protein>
<dbReference type="PANTHER" id="PTHR38123:SF6">
    <property type="entry name" value="CELL WALL SERINE-THREONINE-RICH GALACTOMANNOPROTEIN MP1 (AFU_ORTHOLOGUE AFUA_4G03240)"/>
    <property type="match status" value="1"/>
</dbReference>
<evidence type="ECO:0000313" key="3">
    <source>
        <dbReference type="Proteomes" id="UP001610335"/>
    </source>
</evidence>
<accession>A0ABR4HUX7</accession>
<keyword evidence="1" id="KW-0732">Signal</keyword>
<dbReference type="Proteomes" id="UP001610335">
    <property type="component" value="Unassembled WGS sequence"/>
</dbReference>
<dbReference type="EMBL" id="JBFXLS010000078">
    <property type="protein sequence ID" value="KAL2819286.1"/>
    <property type="molecule type" value="Genomic_DNA"/>
</dbReference>
<organism evidence="2 3">
    <name type="scientific">Aspergillus cavernicola</name>
    <dbReference type="NCBI Taxonomy" id="176166"/>
    <lineage>
        <taxon>Eukaryota</taxon>
        <taxon>Fungi</taxon>
        <taxon>Dikarya</taxon>
        <taxon>Ascomycota</taxon>
        <taxon>Pezizomycotina</taxon>
        <taxon>Eurotiomycetes</taxon>
        <taxon>Eurotiomycetidae</taxon>
        <taxon>Eurotiales</taxon>
        <taxon>Aspergillaceae</taxon>
        <taxon>Aspergillus</taxon>
        <taxon>Aspergillus subgen. Nidulantes</taxon>
    </lineage>
</organism>